<dbReference type="InterPro" id="IPR011933">
    <property type="entry name" value="Double_TM_dom"/>
</dbReference>
<dbReference type="RefSeq" id="WP_186916558.1">
    <property type="nucleotide sequence ID" value="NZ_JACOFZ010000003.1"/>
</dbReference>
<comment type="caution">
    <text evidence="2">The sequence shown here is derived from an EMBL/GenBank/DDBJ whole genome shotgun (WGS) entry which is preliminary data.</text>
</comment>
<feature type="transmembrane region" description="Helical" evidence="1">
    <location>
        <begin position="56"/>
        <end position="78"/>
    </location>
</feature>
<evidence type="ECO:0000313" key="2">
    <source>
        <dbReference type="EMBL" id="MBC3881776.1"/>
    </source>
</evidence>
<protein>
    <recommendedName>
        <fullName evidence="4">Aerotolerance regulator N-terminal domain-containing protein</fullName>
    </recommendedName>
</protein>
<sequence length="372" mass="42799">MSLLFTWWWVGLPLLALPVWWHRQRRQQLSAKFLATARFLAQTDPRLQTVWRWRQLLLLAVRLLILVCLLALVAGIFYRGRSDTIFISQNADKNWVQQQLTQLAKEEGTKWSSATIENVCSSPSCSVQTDQILSWLALHQHEWKIGSRWLVLASAKDGQMSASLPKFEHALELRVAPSSRQDKSAQVTIPIVVKSARFSDWQAWFKVFEQTLDGQLHFEVREQWDRNIPASLVIWESALAPTSEWRAPLWWVSEASAFSSSSKEAKETEVLSELGLQTFDSSQGRVWLKSTKVDWPLYDMAGAKRLFEAWRSLQNRPQGFPLQAMSVPASTAEISSVSDFPVEKKANLDRYWIFALLSLFCLERIVNHARRT</sequence>
<gene>
    <name evidence="2" type="ORF">H8K36_10355</name>
</gene>
<dbReference type="EMBL" id="JACOFZ010000003">
    <property type="protein sequence ID" value="MBC3881776.1"/>
    <property type="molecule type" value="Genomic_DNA"/>
</dbReference>
<keyword evidence="1" id="KW-0812">Transmembrane</keyword>
<dbReference type="AlphaFoldDB" id="A0A923KT06"/>
<accession>A0A923KT06</accession>
<keyword evidence="1" id="KW-0472">Membrane</keyword>
<name>A0A923KT06_9BURK</name>
<organism evidence="2 3">
    <name type="scientific">Undibacterium nitidum</name>
    <dbReference type="NCBI Taxonomy" id="2762298"/>
    <lineage>
        <taxon>Bacteria</taxon>
        <taxon>Pseudomonadati</taxon>
        <taxon>Pseudomonadota</taxon>
        <taxon>Betaproteobacteria</taxon>
        <taxon>Burkholderiales</taxon>
        <taxon>Oxalobacteraceae</taxon>
        <taxon>Undibacterium</taxon>
    </lineage>
</organism>
<keyword evidence="1" id="KW-1133">Transmembrane helix</keyword>
<reference evidence="2" key="1">
    <citation type="submission" date="2020-08" db="EMBL/GenBank/DDBJ databases">
        <title>Novel species isolated from subtropical streams in China.</title>
        <authorList>
            <person name="Lu H."/>
        </authorList>
    </citation>
    <scope>NUCLEOTIDE SEQUENCE</scope>
    <source>
        <strain evidence="2">LX22W</strain>
    </source>
</reference>
<dbReference type="NCBIfam" id="TIGR02226">
    <property type="entry name" value="two_anch"/>
    <property type="match status" value="1"/>
</dbReference>
<evidence type="ECO:0000256" key="1">
    <source>
        <dbReference type="SAM" id="Phobius"/>
    </source>
</evidence>
<evidence type="ECO:0008006" key="4">
    <source>
        <dbReference type="Google" id="ProtNLM"/>
    </source>
</evidence>
<feature type="transmembrane region" description="Helical" evidence="1">
    <location>
        <begin position="6"/>
        <end position="22"/>
    </location>
</feature>
<evidence type="ECO:0000313" key="3">
    <source>
        <dbReference type="Proteomes" id="UP000627446"/>
    </source>
</evidence>
<dbReference type="Proteomes" id="UP000627446">
    <property type="component" value="Unassembled WGS sequence"/>
</dbReference>
<keyword evidence="3" id="KW-1185">Reference proteome</keyword>
<proteinExistence type="predicted"/>